<dbReference type="HOGENOM" id="CLU_1777088_0_0_1"/>
<dbReference type="GeneID" id="19112060"/>
<evidence type="ECO:0000313" key="1">
    <source>
        <dbReference type="EMBL" id="EMC90995.1"/>
    </source>
</evidence>
<organism evidence="1 2">
    <name type="scientific">Baudoinia panamericana (strain UAMH 10762)</name>
    <name type="common">Angels' share fungus</name>
    <name type="synonym">Baudoinia compniacensis (strain UAMH 10762)</name>
    <dbReference type="NCBI Taxonomy" id="717646"/>
    <lineage>
        <taxon>Eukaryota</taxon>
        <taxon>Fungi</taxon>
        <taxon>Dikarya</taxon>
        <taxon>Ascomycota</taxon>
        <taxon>Pezizomycotina</taxon>
        <taxon>Dothideomycetes</taxon>
        <taxon>Dothideomycetidae</taxon>
        <taxon>Mycosphaerellales</taxon>
        <taxon>Teratosphaeriaceae</taxon>
        <taxon>Baudoinia</taxon>
    </lineage>
</organism>
<dbReference type="AlphaFoldDB" id="M2MXN6"/>
<keyword evidence="2" id="KW-1185">Reference proteome</keyword>
<dbReference type="RefSeq" id="XP_007681914.1">
    <property type="nucleotide sequence ID" value="XM_007683724.1"/>
</dbReference>
<dbReference type="EMBL" id="KB445565">
    <property type="protein sequence ID" value="EMC90995.1"/>
    <property type="molecule type" value="Genomic_DNA"/>
</dbReference>
<reference evidence="1 2" key="1">
    <citation type="journal article" date="2012" name="PLoS Pathog.">
        <title>Diverse lifestyles and strategies of plant pathogenesis encoded in the genomes of eighteen Dothideomycetes fungi.</title>
        <authorList>
            <person name="Ohm R.A."/>
            <person name="Feau N."/>
            <person name="Henrissat B."/>
            <person name="Schoch C.L."/>
            <person name="Horwitz B.A."/>
            <person name="Barry K.W."/>
            <person name="Condon B.J."/>
            <person name="Copeland A.C."/>
            <person name="Dhillon B."/>
            <person name="Glaser F."/>
            <person name="Hesse C.N."/>
            <person name="Kosti I."/>
            <person name="LaButti K."/>
            <person name="Lindquist E.A."/>
            <person name="Lucas S."/>
            <person name="Salamov A.A."/>
            <person name="Bradshaw R.E."/>
            <person name="Ciuffetti L."/>
            <person name="Hamelin R.C."/>
            <person name="Kema G.H.J."/>
            <person name="Lawrence C."/>
            <person name="Scott J.A."/>
            <person name="Spatafora J.W."/>
            <person name="Turgeon B.G."/>
            <person name="de Wit P.J.G.M."/>
            <person name="Zhong S."/>
            <person name="Goodwin S.B."/>
            <person name="Grigoriev I.V."/>
        </authorList>
    </citation>
    <scope>NUCLEOTIDE SEQUENCE [LARGE SCALE GENOMIC DNA]</scope>
    <source>
        <strain evidence="1 2">UAMH 10762</strain>
    </source>
</reference>
<name>M2MXN6_BAUPA</name>
<dbReference type="KEGG" id="bcom:BAUCODRAFT_332967"/>
<gene>
    <name evidence="1" type="ORF">BAUCODRAFT_332967</name>
</gene>
<accession>M2MXN6</accession>
<sequence length="146" mass="15628">MFGRGSSKHASCKSLVNRSISMSSLPVALHHSLHPPATFPHTPPPSGLMLFITISPGHPVSCLHTSKSPSASICRQYSMPAIPNFSSPPQTHLSFVACTGARSRTLVDFNLDHGCSIDVITTTGRPAYSYLPAANSQRTSGHLSYR</sequence>
<evidence type="ECO:0000313" key="2">
    <source>
        <dbReference type="Proteomes" id="UP000011761"/>
    </source>
</evidence>
<protein>
    <submittedName>
        <fullName evidence="1">Uncharacterized protein</fullName>
    </submittedName>
</protein>
<proteinExistence type="predicted"/>
<dbReference type="Proteomes" id="UP000011761">
    <property type="component" value="Unassembled WGS sequence"/>
</dbReference>